<dbReference type="Gene3D" id="3.40.1180.10">
    <property type="entry name" value="Decaprenyl diphosphate synthase-like"/>
    <property type="match status" value="1"/>
</dbReference>
<dbReference type="GO" id="GO:0005783">
    <property type="term" value="C:endoplasmic reticulum"/>
    <property type="evidence" value="ECO:0000318"/>
    <property type="project" value="GO_Central"/>
</dbReference>
<dbReference type="PANTHER" id="PTHR10291:SF43">
    <property type="entry name" value="DEHYDRODOLICHYL DIPHOSPHATE SYNTHASE COMPLEX SUBUNIT DHDDS"/>
    <property type="match status" value="1"/>
</dbReference>
<dbReference type="SUPFAM" id="SSF64005">
    <property type="entry name" value="Undecaprenyl diphosphate synthase"/>
    <property type="match status" value="1"/>
</dbReference>
<evidence type="ECO:0000256" key="3">
    <source>
        <dbReference type="RuleBase" id="RU363018"/>
    </source>
</evidence>
<dbReference type="OMA" id="SACEHTI"/>
<comment type="similarity">
    <text evidence="1 3">Belongs to the UPP synthase family.</text>
</comment>
<accession>A0A2C9VNC2</accession>
<dbReference type="NCBIfam" id="TIGR00055">
    <property type="entry name" value="uppS"/>
    <property type="match status" value="1"/>
</dbReference>
<dbReference type="EMBL" id="CM004392">
    <property type="protein sequence ID" value="OAY47225.1"/>
    <property type="molecule type" value="Genomic_DNA"/>
</dbReference>
<dbReference type="OrthoDB" id="4173905at2759"/>
<dbReference type="Gramene" id="Manes.06G062700.1.v8.1">
    <property type="protein sequence ID" value="Manes.06G062700.1.v8.1.CDS.1"/>
    <property type="gene ID" value="Manes.06G062700.v8.1"/>
</dbReference>
<organism evidence="4 5">
    <name type="scientific">Manihot esculenta</name>
    <name type="common">Cassava</name>
    <name type="synonym">Jatropha manihot</name>
    <dbReference type="NCBI Taxonomy" id="3983"/>
    <lineage>
        <taxon>Eukaryota</taxon>
        <taxon>Viridiplantae</taxon>
        <taxon>Streptophyta</taxon>
        <taxon>Embryophyta</taxon>
        <taxon>Tracheophyta</taxon>
        <taxon>Spermatophyta</taxon>
        <taxon>Magnoliopsida</taxon>
        <taxon>eudicotyledons</taxon>
        <taxon>Gunneridae</taxon>
        <taxon>Pentapetalae</taxon>
        <taxon>rosids</taxon>
        <taxon>fabids</taxon>
        <taxon>Malpighiales</taxon>
        <taxon>Euphorbiaceae</taxon>
        <taxon>Crotonoideae</taxon>
        <taxon>Manihoteae</taxon>
        <taxon>Manihot</taxon>
    </lineage>
</organism>
<dbReference type="InterPro" id="IPR018520">
    <property type="entry name" value="UPP_synth-like_CS"/>
</dbReference>
<evidence type="ECO:0000313" key="4">
    <source>
        <dbReference type="EMBL" id="OAY47225.1"/>
    </source>
</evidence>
<dbReference type="Pfam" id="PF01255">
    <property type="entry name" value="Prenyltransf"/>
    <property type="match status" value="1"/>
</dbReference>
<dbReference type="CDD" id="cd00475">
    <property type="entry name" value="Cis_IPPS"/>
    <property type="match status" value="1"/>
</dbReference>
<dbReference type="InterPro" id="IPR036424">
    <property type="entry name" value="UPP_synth-like_sf"/>
</dbReference>
<dbReference type="EC" id="2.5.1.-" evidence="3"/>
<dbReference type="STRING" id="3983.A0A2C9VNC2"/>
<keyword evidence="5" id="KW-1185">Reference proteome</keyword>
<dbReference type="GO" id="GO:0016765">
    <property type="term" value="F:transferase activity, transferring alkyl or aryl (other than methyl) groups"/>
    <property type="evidence" value="ECO:0007669"/>
    <property type="project" value="InterPro"/>
</dbReference>
<dbReference type="AlphaFoldDB" id="A0A2C9VNC2"/>
<sequence length="338" mass="37476">MDIYVANRPSLLAILGSSMRKCIFRIISKGPIPSHLAFILDGNRRFAKKENLDAGAGYRAGFSSLLSTLKYCYELGVKYVTIFAFSIDNFRRRPDEVQKVMDLVLEKTEGILKEESLIDAYGIGVRFVGNLKLLSEPVRVAAEKAMKATAKNTRCVLFICVAYTSTDEIVHSVQESCKDKSNKIDSSKTHKACNGIEGGECGKEIDNGITLGVQEYATNNAVTKGAEVTGKSNGVIVNSFRTENGVISVGGIEKMPSPPCIKKMDIEKQMYLAAPEPDILIRTSGENRLSNFLLWQTSTCLLYSPAALWPEIGLRHLAWAVINFQRTHSYLEEKKKYL</sequence>
<gene>
    <name evidence="4" type="ORF">MANES_06G062700v8</name>
</gene>
<dbReference type="Proteomes" id="UP000091857">
    <property type="component" value="Chromosome 6"/>
</dbReference>
<dbReference type="PANTHER" id="PTHR10291">
    <property type="entry name" value="DEHYDRODOLICHYL DIPHOSPHATE SYNTHASE FAMILY MEMBER"/>
    <property type="match status" value="1"/>
</dbReference>
<evidence type="ECO:0000256" key="1">
    <source>
        <dbReference type="ARBA" id="ARBA00005432"/>
    </source>
</evidence>
<dbReference type="GO" id="GO:0016094">
    <property type="term" value="P:polyprenol biosynthetic process"/>
    <property type="evidence" value="ECO:0000318"/>
    <property type="project" value="GO_Central"/>
</dbReference>
<evidence type="ECO:0000256" key="2">
    <source>
        <dbReference type="ARBA" id="ARBA00022679"/>
    </source>
</evidence>
<dbReference type="InterPro" id="IPR001441">
    <property type="entry name" value="UPP_synth-like"/>
</dbReference>
<keyword evidence="2 3" id="KW-0808">Transferase</keyword>
<dbReference type="PROSITE" id="PS01066">
    <property type="entry name" value="UPP_SYNTHASE"/>
    <property type="match status" value="1"/>
</dbReference>
<name>A0A2C9VNC2_MANES</name>
<evidence type="ECO:0000313" key="5">
    <source>
        <dbReference type="Proteomes" id="UP000091857"/>
    </source>
</evidence>
<reference evidence="5" key="1">
    <citation type="journal article" date="2016" name="Nat. Biotechnol.">
        <title>Sequencing wild and cultivated cassava and related species reveals extensive interspecific hybridization and genetic diversity.</title>
        <authorList>
            <person name="Bredeson J.V."/>
            <person name="Lyons J.B."/>
            <person name="Prochnik S.E."/>
            <person name="Wu G.A."/>
            <person name="Ha C.M."/>
            <person name="Edsinger-Gonzales E."/>
            <person name="Grimwood J."/>
            <person name="Schmutz J."/>
            <person name="Rabbi I.Y."/>
            <person name="Egesi C."/>
            <person name="Nauluvula P."/>
            <person name="Lebot V."/>
            <person name="Ndunguru J."/>
            <person name="Mkamilo G."/>
            <person name="Bart R.S."/>
            <person name="Setter T.L."/>
            <person name="Gleadow R.M."/>
            <person name="Kulakow P."/>
            <person name="Ferguson M.E."/>
            <person name="Rounsley S."/>
            <person name="Rokhsar D.S."/>
        </authorList>
    </citation>
    <scope>NUCLEOTIDE SEQUENCE [LARGE SCALE GENOMIC DNA]</scope>
    <source>
        <strain evidence="5">cv. AM560-2</strain>
    </source>
</reference>
<comment type="caution">
    <text evidence="4">The sequence shown here is derived from an EMBL/GenBank/DDBJ whole genome shotgun (WGS) entry which is preliminary data.</text>
</comment>
<protein>
    <recommendedName>
        <fullName evidence="3">Alkyl transferase</fullName>
        <ecNumber evidence="3">2.5.1.-</ecNumber>
    </recommendedName>
</protein>
<proteinExistence type="inferred from homology"/>